<sequence>MSELRLILTMARADVLFRLSAEIYYIREGLVNEYALHFTVPVPADVEEISFTWQSLAKKPLPYRINIHSPDPVALPKPSMNISWQGEVPEHIETFAIELQCSGRKSAEVDITITVEVTLDRVTGNATELLFRRKKICLMR</sequence>
<dbReference type="FunFam" id="2.60.40.2170:FF:000005">
    <property type="entry name" value="tyrosine-protein kinase Drl"/>
    <property type="match status" value="1"/>
</dbReference>
<dbReference type="Proteomes" id="UP000069272">
    <property type="component" value="Chromosome 2L"/>
</dbReference>
<dbReference type="AlphaFoldDB" id="A0A182F2K5"/>
<dbReference type="InterPro" id="IPR038677">
    <property type="entry name" value="WIF_sf"/>
</dbReference>
<dbReference type="Pfam" id="PF02019">
    <property type="entry name" value="WIF"/>
    <property type="match status" value="1"/>
</dbReference>
<dbReference type="EnsemblMetazoa" id="AALB000687-RA">
    <property type="protein sequence ID" value="AALB000687-PA"/>
    <property type="gene ID" value="AALB000687"/>
</dbReference>
<proteinExistence type="predicted"/>
<evidence type="ECO:0000313" key="1">
    <source>
        <dbReference type="EnsemblMetazoa" id="AALB000687-PA"/>
    </source>
</evidence>
<dbReference type="VEuPathDB" id="VectorBase:AALB000687"/>
<dbReference type="PROSITE" id="PS50814">
    <property type="entry name" value="WIF"/>
    <property type="match status" value="1"/>
</dbReference>
<dbReference type="STRING" id="7167.A0A182F2K5"/>
<reference evidence="1 2" key="1">
    <citation type="journal article" date="2017" name="G3 (Bethesda)">
        <title>The Physical Genome Mapping of Anopheles albimanus Corrected Scaffold Misassemblies and Identified Interarm Rearrangements in Genus Anopheles.</title>
        <authorList>
            <person name="Artemov G.N."/>
            <person name="Peery A.N."/>
            <person name="Jiang X."/>
            <person name="Tu Z."/>
            <person name="Stegniy V.N."/>
            <person name="Sharakhova M.V."/>
            <person name="Sharakhov I.V."/>
        </authorList>
    </citation>
    <scope>NUCLEOTIDE SEQUENCE [LARGE SCALE GENOMIC DNA]</scope>
    <source>
        <strain evidence="1 2">ALBI9_A</strain>
    </source>
</reference>
<name>A0A182F2K5_ANOAL</name>
<reference evidence="1" key="2">
    <citation type="submission" date="2022-08" db="UniProtKB">
        <authorList>
            <consortium name="EnsemblMetazoa"/>
        </authorList>
    </citation>
    <scope>IDENTIFICATION</scope>
    <source>
        <strain evidence="1">STECLA/ALBI9_A</strain>
    </source>
</reference>
<accession>A0A182F2K5</accession>
<dbReference type="SMART" id="SM00469">
    <property type="entry name" value="WIF"/>
    <property type="match status" value="1"/>
</dbReference>
<evidence type="ECO:0000313" key="2">
    <source>
        <dbReference type="Proteomes" id="UP000069272"/>
    </source>
</evidence>
<protein>
    <submittedName>
        <fullName evidence="1">WIF domain-containing protein</fullName>
    </submittedName>
</protein>
<dbReference type="InterPro" id="IPR003306">
    <property type="entry name" value="WIF"/>
</dbReference>
<keyword evidence="2" id="KW-1185">Reference proteome</keyword>
<dbReference type="Gene3D" id="2.60.40.2170">
    <property type="entry name" value="Wnt, WIF domain"/>
    <property type="match status" value="1"/>
</dbReference>
<dbReference type="VEuPathDB" id="VectorBase:AALB20_035894"/>
<organism evidence="1 2">
    <name type="scientific">Anopheles albimanus</name>
    <name type="common">New world malaria mosquito</name>
    <dbReference type="NCBI Taxonomy" id="7167"/>
    <lineage>
        <taxon>Eukaryota</taxon>
        <taxon>Metazoa</taxon>
        <taxon>Ecdysozoa</taxon>
        <taxon>Arthropoda</taxon>
        <taxon>Hexapoda</taxon>
        <taxon>Insecta</taxon>
        <taxon>Pterygota</taxon>
        <taxon>Neoptera</taxon>
        <taxon>Endopterygota</taxon>
        <taxon>Diptera</taxon>
        <taxon>Nematocera</taxon>
        <taxon>Culicoidea</taxon>
        <taxon>Culicidae</taxon>
        <taxon>Anophelinae</taxon>
        <taxon>Anopheles</taxon>
    </lineage>
</organism>